<keyword evidence="2" id="KW-1185">Reference proteome</keyword>
<reference evidence="1 2" key="1">
    <citation type="journal article" date="2020" name="Sci. Rep.">
        <title>Morphology, ultrastructure, genomics, and phylogeny of Euplotes vanleeuwenhoeki sp. nov. and its ultra-reduced endosymbiont Candidatus Pinguicoccus supinus sp. nov.</title>
        <authorList>
            <person name="Serra V."/>
            <person name="Gammuto L."/>
            <person name="Nitla V."/>
            <person name="Castelli M."/>
            <person name="Lanzoni O."/>
            <person name="Sassera D."/>
            <person name="Bandi C."/>
            <person name="Sandeep B.V."/>
            <person name="Verni F."/>
            <person name="Modeo L."/>
            <person name="Petroni G."/>
        </authorList>
    </citation>
    <scope>NUCLEOTIDE SEQUENCE [LARGE SCALE GENOMIC DNA]</scope>
    <source>
        <strain evidence="1 2">KKR18_Esm</strain>
    </source>
</reference>
<organism evidence="1 2">
    <name type="scientific">Candidatus Pinguicoccus supinus</name>
    <dbReference type="NCBI Taxonomy" id="2529394"/>
    <lineage>
        <taxon>Bacteria</taxon>
        <taxon>Pseudomonadati</taxon>
        <taxon>Verrucomicrobiota</taxon>
        <taxon>Candidatus Pinguicoccus</taxon>
    </lineage>
</organism>
<dbReference type="Proteomes" id="UP000594451">
    <property type="component" value="Chromosome"/>
</dbReference>
<accession>A0A7T0BRR7</accession>
<dbReference type="AlphaFoldDB" id="A0A7T0BRR7"/>
<dbReference type="EMBL" id="CP039370">
    <property type="protein sequence ID" value="QPJ58457.1"/>
    <property type="molecule type" value="Genomic_DNA"/>
</dbReference>
<name>A0A7T0BRR7_9BACT</name>
<sequence length="90" mass="10761">MKNLNSSKVFIYKKKIILYDKLMCGSHVAIFQLLKHFNITSNRNLRRLVLTNCLVISKYLIKNFFKKIIQIESLKIKINFYKKIKILLIN</sequence>
<dbReference type="KEGG" id="psup:E5P55_00505"/>
<protein>
    <submittedName>
        <fullName evidence="1">Uncharacterized protein</fullName>
    </submittedName>
</protein>
<gene>
    <name evidence="1" type="ORF">E5P55_00505</name>
</gene>
<proteinExistence type="predicted"/>
<evidence type="ECO:0000313" key="1">
    <source>
        <dbReference type="EMBL" id="QPJ58457.1"/>
    </source>
</evidence>
<evidence type="ECO:0000313" key="2">
    <source>
        <dbReference type="Proteomes" id="UP000594451"/>
    </source>
</evidence>